<evidence type="ECO:0000313" key="2">
    <source>
        <dbReference type="Proteomes" id="UP000033260"/>
    </source>
</evidence>
<dbReference type="AlphaFoldDB" id="A0AAU8S3H1"/>
<name>A0AAU8S3H1_PSEPU</name>
<evidence type="ECO:0000313" key="1">
    <source>
        <dbReference type="EMBL" id="AJQ50169.1"/>
    </source>
</evidence>
<proteinExistence type="predicted"/>
<accession>A0AAU8S3H1</accession>
<dbReference type="RefSeq" id="WP_019471560.1">
    <property type="nucleotide sequence ID" value="NZ_CP010979.1"/>
</dbReference>
<dbReference type="EMBL" id="CP010979">
    <property type="protein sequence ID" value="AJQ50169.1"/>
    <property type="molecule type" value="Genomic_DNA"/>
</dbReference>
<protein>
    <submittedName>
        <fullName evidence="1">Uncharacterized protein</fullName>
    </submittedName>
</protein>
<organism evidence="1 2">
    <name type="scientific">Pseudomonas putida S13.1.2</name>
    <dbReference type="NCBI Taxonomy" id="1384061"/>
    <lineage>
        <taxon>Bacteria</taxon>
        <taxon>Pseudomonadati</taxon>
        <taxon>Pseudomonadota</taxon>
        <taxon>Gammaproteobacteria</taxon>
        <taxon>Pseudomonadales</taxon>
        <taxon>Pseudomonadaceae</taxon>
        <taxon>Pseudomonas</taxon>
    </lineage>
</organism>
<gene>
    <name evidence="1" type="ORF">N805_24345</name>
</gene>
<sequence>MPRVTLTIEGQQAIQLTAESMEWHVTKYDDFSNYSYFDAAFQSKEMQFSISILNNTRPLENGEFKLTTQLIPDYGHLAYFEDAEGNAEIGSGTVTYDKVTHLTLVRSSFNFTAHSLKHEVEVHYPVPAPT</sequence>
<dbReference type="Proteomes" id="UP000033260">
    <property type="component" value="Chromosome"/>
</dbReference>
<reference evidence="1 2" key="1">
    <citation type="submission" date="2015-02" db="EMBL/GenBank/DDBJ databases">
        <title>Complete Genome Sequencing of Pseudomonas putida S13.1.2.</title>
        <authorList>
            <person name="Chong T.M."/>
            <person name="Chan K.G."/>
            <person name="Dessaux Y."/>
        </authorList>
    </citation>
    <scope>NUCLEOTIDE SEQUENCE [LARGE SCALE GENOMIC DNA]</scope>
    <source>
        <strain evidence="1 2">S13.1.2</strain>
    </source>
</reference>